<organism evidence="1 2">
    <name type="scientific">Arctium lappa</name>
    <name type="common">Greater burdock</name>
    <name type="synonym">Lappa major</name>
    <dbReference type="NCBI Taxonomy" id="4217"/>
    <lineage>
        <taxon>Eukaryota</taxon>
        <taxon>Viridiplantae</taxon>
        <taxon>Streptophyta</taxon>
        <taxon>Embryophyta</taxon>
        <taxon>Tracheophyta</taxon>
        <taxon>Spermatophyta</taxon>
        <taxon>Magnoliopsida</taxon>
        <taxon>eudicotyledons</taxon>
        <taxon>Gunneridae</taxon>
        <taxon>Pentapetalae</taxon>
        <taxon>asterids</taxon>
        <taxon>campanulids</taxon>
        <taxon>Asterales</taxon>
        <taxon>Asteraceae</taxon>
        <taxon>Carduoideae</taxon>
        <taxon>Cardueae</taxon>
        <taxon>Arctiinae</taxon>
        <taxon>Arctium</taxon>
    </lineage>
</organism>
<evidence type="ECO:0000313" key="1">
    <source>
        <dbReference type="EMBL" id="KAI3684724.1"/>
    </source>
</evidence>
<keyword evidence="2" id="KW-1185">Reference proteome</keyword>
<reference evidence="1 2" key="2">
    <citation type="journal article" date="2022" name="Mol. Ecol. Resour.">
        <title>The genomes of chicory, endive, great burdock and yacon provide insights into Asteraceae paleo-polyploidization history and plant inulin production.</title>
        <authorList>
            <person name="Fan W."/>
            <person name="Wang S."/>
            <person name="Wang H."/>
            <person name="Wang A."/>
            <person name="Jiang F."/>
            <person name="Liu H."/>
            <person name="Zhao H."/>
            <person name="Xu D."/>
            <person name="Zhang Y."/>
        </authorList>
    </citation>
    <scope>NUCLEOTIDE SEQUENCE [LARGE SCALE GENOMIC DNA]</scope>
    <source>
        <strain evidence="2">cv. Niubang</strain>
    </source>
</reference>
<gene>
    <name evidence="1" type="ORF">L6452_33949</name>
</gene>
<name>A0ACB8YHE5_ARCLA</name>
<comment type="caution">
    <text evidence="1">The sequence shown here is derived from an EMBL/GenBank/DDBJ whole genome shotgun (WGS) entry which is preliminary data.</text>
</comment>
<dbReference type="Proteomes" id="UP001055879">
    <property type="component" value="Linkage Group LG12"/>
</dbReference>
<reference evidence="2" key="1">
    <citation type="journal article" date="2022" name="Mol. Ecol. Resour.">
        <title>The genomes of chicory, endive, great burdock and yacon provide insights into Asteraceae palaeo-polyploidization history and plant inulin production.</title>
        <authorList>
            <person name="Fan W."/>
            <person name="Wang S."/>
            <person name="Wang H."/>
            <person name="Wang A."/>
            <person name="Jiang F."/>
            <person name="Liu H."/>
            <person name="Zhao H."/>
            <person name="Xu D."/>
            <person name="Zhang Y."/>
        </authorList>
    </citation>
    <scope>NUCLEOTIDE SEQUENCE [LARGE SCALE GENOMIC DNA]</scope>
    <source>
        <strain evidence="2">cv. Niubang</strain>
    </source>
</reference>
<protein>
    <submittedName>
        <fullName evidence="1">Uncharacterized protein</fullName>
    </submittedName>
</protein>
<evidence type="ECO:0000313" key="2">
    <source>
        <dbReference type="Proteomes" id="UP001055879"/>
    </source>
</evidence>
<dbReference type="EMBL" id="CM042058">
    <property type="protein sequence ID" value="KAI3684724.1"/>
    <property type="molecule type" value="Genomic_DNA"/>
</dbReference>
<sequence length="69" mass="7958">MMVFELRLGWNNWTRGEIYMGIVIASVGKRLMEFNGDGGFMECTRMVCFLLCKSHIEIQKEKKHAVCLG</sequence>
<proteinExistence type="predicted"/>
<accession>A0ACB8YHE5</accession>